<evidence type="ECO:0000256" key="3">
    <source>
        <dbReference type="ARBA" id="ARBA00022840"/>
    </source>
</evidence>
<dbReference type="Gene3D" id="3.30.565.10">
    <property type="entry name" value="Histidine kinase-like ATPase, C-terminal domain"/>
    <property type="match status" value="1"/>
</dbReference>
<organism evidence="5 6">
    <name type="scientific">Brachybacterium hainanense</name>
    <dbReference type="NCBI Taxonomy" id="1541174"/>
    <lineage>
        <taxon>Bacteria</taxon>
        <taxon>Bacillati</taxon>
        <taxon>Actinomycetota</taxon>
        <taxon>Actinomycetes</taxon>
        <taxon>Micrococcales</taxon>
        <taxon>Dermabacteraceae</taxon>
        <taxon>Brachybacterium</taxon>
    </lineage>
</organism>
<dbReference type="Proteomes" id="UP001589793">
    <property type="component" value="Unassembled WGS sequence"/>
</dbReference>
<sequence length="625" mass="67807">MTSERLAARPFHVDLRGVVDLLSRHIYSSPQIYLRELLQNGRDAVRARRELDPASPTGLLQIEPVRDGRPFVLRDNGVGLTAAEATDLLATVGRSSKRDELLQARRADYLGQFGIGLLSCFMVADRILVRSRSAKGGPAIEWIGEASGSFRIRELSDQESAGLSIGTEVVLEPRPEDDALLGPAQVRALARRFGRYLPLAVRLIGEGGAAETLTERPAFLDVDPQDPSEELLALGTSLLGARPMAVIPLTVPATGTEGVAFVLPYAPPPGGRQSSAVHLGRMLVSEKVDGMLPDWAFFVRCVLDTEGLTPTASREGFVEDLLLEHTREQLGNAVRSWVLEQAALRPWKFEEFLAVHELALKALAVHDDELAGTVVPWLGVETSVGPMRIGDLVHEVPSIRYTDTLDEFRQVAAIVPDESPVVNGGYVYDAPLLRRLPDLLGIPVTRVGVGELVDELTPPSLVDRARAMALEERATAALAEAGCTVSVRGFRPAELPALCVVDPDVVRRLDRDDAQEQAAGGIWGEVLGDVSSLIAQRRAGEEREAGTSRLCLNWGSPLVQRLSHLRDDLVFDRTAKLLYVQALLASHRPLRPADRRMLTAAMSDMVTLSVGITADLDQIDEGGAA</sequence>
<dbReference type="Gene3D" id="3.30.230.80">
    <property type="match status" value="1"/>
</dbReference>
<keyword evidence="4" id="KW-0143">Chaperone</keyword>
<dbReference type="InterPro" id="IPR020575">
    <property type="entry name" value="Hsp90_N"/>
</dbReference>
<dbReference type="PRINTS" id="PR00775">
    <property type="entry name" value="HEATSHOCK90"/>
</dbReference>
<dbReference type="EMBL" id="JBHLSV010000002">
    <property type="protein sequence ID" value="MFC0672833.1"/>
    <property type="molecule type" value="Genomic_DNA"/>
</dbReference>
<proteinExistence type="inferred from homology"/>
<dbReference type="NCBIfam" id="NF010683">
    <property type="entry name" value="PRK14083.1"/>
    <property type="match status" value="1"/>
</dbReference>
<dbReference type="SUPFAM" id="SSF54211">
    <property type="entry name" value="Ribosomal protein S5 domain 2-like"/>
    <property type="match status" value="1"/>
</dbReference>
<evidence type="ECO:0000256" key="4">
    <source>
        <dbReference type="ARBA" id="ARBA00023186"/>
    </source>
</evidence>
<dbReference type="SUPFAM" id="SSF55874">
    <property type="entry name" value="ATPase domain of HSP90 chaperone/DNA topoisomerase II/histidine kinase"/>
    <property type="match status" value="1"/>
</dbReference>
<dbReference type="RefSeq" id="WP_376977934.1">
    <property type="nucleotide sequence ID" value="NZ_JBHLSV010000002.1"/>
</dbReference>
<comment type="similarity">
    <text evidence="1">Belongs to the heat shock protein 90 family.</text>
</comment>
<gene>
    <name evidence="5" type="ORF">ACFFF6_02555</name>
</gene>
<dbReference type="PIRSF" id="PIRSF002583">
    <property type="entry name" value="Hsp90"/>
    <property type="match status" value="1"/>
</dbReference>
<name>A0ABV6RA44_9MICO</name>
<dbReference type="InterPro" id="IPR001404">
    <property type="entry name" value="Hsp90_fam"/>
</dbReference>
<protein>
    <submittedName>
        <fullName evidence="5">HSP90 family protein</fullName>
    </submittedName>
</protein>
<keyword evidence="3" id="KW-0067">ATP-binding</keyword>
<dbReference type="InterPro" id="IPR036890">
    <property type="entry name" value="HATPase_C_sf"/>
</dbReference>
<evidence type="ECO:0000313" key="5">
    <source>
        <dbReference type="EMBL" id="MFC0672833.1"/>
    </source>
</evidence>
<evidence type="ECO:0000313" key="6">
    <source>
        <dbReference type="Proteomes" id="UP001589793"/>
    </source>
</evidence>
<accession>A0ABV6RA44</accession>
<dbReference type="InterPro" id="IPR020568">
    <property type="entry name" value="Ribosomal_Su5_D2-typ_SF"/>
</dbReference>
<evidence type="ECO:0000256" key="1">
    <source>
        <dbReference type="ARBA" id="ARBA00008239"/>
    </source>
</evidence>
<keyword evidence="6" id="KW-1185">Reference proteome</keyword>
<reference evidence="5 6" key="1">
    <citation type="submission" date="2024-09" db="EMBL/GenBank/DDBJ databases">
        <authorList>
            <person name="Sun Q."/>
            <person name="Mori K."/>
        </authorList>
    </citation>
    <scope>NUCLEOTIDE SEQUENCE [LARGE SCALE GENOMIC DNA]</scope>
    <source>
        <strain evidence="5 6">CICC 10874</strain>
    </source>
</reference>
<keyword evidence="2" id="KW-0547">Nucleotide-binding</keyword>
<evidence type="ECO:0000256" key="2">
    <source>
        <dbReference type="ARBA" id="ARBA00022741"/>
    </source>
</evidence>
<comment type="caution">
    <text evidence="5">The sequence shown here is derived from an EMBL/GenBank/DDBJ whole genome shotgun (WGS) entry which is preliminary data.</text>
</comment>
<dbReference type="PANTHER" id="PTHR11528">
    <property type="entry name" value="HEAT SHOCK PROTEIN 90 FAMILY MEMBER"/>
    <property type="match status" value="1"/>
</dbReference>